<keyword evidence="2" id="KW-1185">Reference proteome</keyword>
<evidence type="ECO:0000313" key="1">
    <source>
        <dbReference type="EMBL" id="MBO8185256.1"/>
    </source>
</evidence>
<dbReference type="Proteomes" id="UP001518976">
    <property type="component" value="Unassembled WGS sequence"/>
</dbReference>
<sequence length="53" mass="5504">MSTNLLLEDTTTDLAELDLDIQISETEGEGPAFASGGYTSPSTYGSPCNLCCA</sequence>
<accession>A0ABS3WQS1</accession>
<organism evidence="1 2">
    <name type="scientific">Streptomyces spirodelae</name>
    <dbReference type="NCBI Taxonomy" id="2812904"/>
    <lineage>
        <taxon>Bacteria</taxon>
        <taxon>Bacillati</taxon>
        <taxon>Actinomycetota</taxon>
        <taxon>Actinomycetes</taxon>
        <taxon>Kitasatosporales</taxon>
        <taxon>Streptomycetaceae</taxon>
        <taxon>Streptomyces</taxon>
    </lineage>
</organism>
<comment type="caution">
    <text evidence="1">The sequence shown here is derived from an EMBL/GenBank/DDBJ whole genome shotgun (WGS) entry which is preliminary data.</text>
</comment>
<protein>
    <submittedName>
        <fullName evidence="1">Class II lantibiotic LanA</fullName>
    </submittedName>
</protein>
<dbReference type="RefSeq" id="WP_209264061.1">
    <property type="nucleotide sequence ID" value="NZ_JAFFZN010000004.1"/>
</dbReference>
<evidence type="ECO:0000313" key="2">
    <source>
        <dbReference type="Proteomes" id="UP001518976"/>
    </source>
</evidence>
<proteinExistence type="predicted"/>
<reference evidence="1 2" key="1">
    <citation type="submission" date="2021-02" db="EMBL/GenBank/DDBJ databases">
        <title>Streptomyces spirodelae sp. nov., isolated from duckweed.</title>
        <authorList>
            <person name="Saimee Y."/>
            <person name="Duangmal K."/>
        </authorList>
    </citation>
    <scope>NUCLEOTIDE SEQUENCE [LARGE SCALE GENOMIC DNA]</scope>
    <source>
        <strain evidence="1 2">DW4-2</strain>
    </source>
</reference>
<dbReference type="EMBL" id="JAFFZN010000004">
    <property type="protein sequence ID" value="MBO8185256.1"/>
    <property type="molecule type" value="Genomic_DNA"/>
</dbReference>
<name>A0ABS3WQS1_9ACTN</name>
<gene>
    <name evidence="1" type="ORF">JW592_07190</name>
</gene>